<organism evidence="3">
    <name type="scientific">Zea mays</name>
    <name type="common">Maize</name>
    <dbReference type="NCBI Taxonomy" id="4577"/>
    <lineage>
        <taxon>Eukaryota</taxon>
        <taxon>Viridiplantae</taxon>
        <taxon>Streptophyta</taxon>
        <taxon>Embryophyta</taxon>
        <taxon>Tracheophyta</taxon>
        <taxon>Spermatophyta</taxon>
        <taxon>Magnoliopsida</taxon>
        <taxon>Liliopsida</taxon>
        <taxon>Poales</taxon>
        <taxon>Poaceae</taxon>
        <taxon>PACMAD clade</taxon>
        <taxon>Panicoideae</taxon>
        <taxon>Andropogonodae</taxon>
        <taxon>Andropogoneae</taxon>
        <taxon>Tripsacinae</taxon>
        <taxon>Zea</taxon>
    </lineage>
</organism>
<dbReference type="Pfam" id="PF04195">
    <property type="entry name" value="Transposase_28"/>
    <property type="match status" value="1"/>
</dbReference>
<sequence length="378" mass="42296">MAVEKKVVNPTLAGFYEAMEKTNTEKITNEILAGLSEDSGDSESFDLESGNEDAEDRPWRPSHTMFGKSTIKQSRIDAMKGRYFRDISIVRAAGDSTAPAPEVDEVVVYRSFMKAGLQFSLSKFLVEVLKTFEIYLHQITPEAIIRMGIFIWAMRSQGLEPSAKCFCNMHELFYETKATGKEQYHNNFGCYGFVPRSDVSYPVPTFRKRWPGAWMEEWFYVKNNLVEREDIKGIIQCTIWCRFGISMPATALGNEIEACQKAFNSLCTFIGTRDLVQEHIAYRGKKRKAIASAISATPKGKKIKNLTHRPRYIETTSVPKLTEGPSSAVEPELPAPAEATTGSAEELILKTAAEQTEAEIADVLNCPAEAKAKTTEKP</sequence>
<accession>Q7XBD1</accession>
<feature type="compositionally biased region" description="Low complexity" evidence="1">
    <location>
        <begin position="330"/>
        <end position="339"/>
    </location>
</feature>
<dbReference type="EMBL" id="AY325816">
    <property type="protein sequence ID" value="AAP94593.1"/>
    <property type="molecule type" value="Genomic_DNA"/>
</dbReference>
<feature type="region of interest" description="Disordered" evidence="1">
    <location>
        <begin position="35"/>
        <end position="58"/>
    </location>
</feature>
<evidence type="ECO:0000313" key="3">
    <source>
        <dbReference type="EMBL" id="AAP94593.1"/>
    </source>
</evidence>
<dbReference type="InterPro" id="IPR007321">
    <property type="entry name" value="Transposase_28"/>
</dbReference>
<reference evidence="3" key="1">
    <citation type="journal article" date="2004" name="Genome Res.">
        <title>Gene loss and movement in the maize genome.</title>
        <authorList>
            <person name="Lai J."/>
            <person name="Ma J."/>
            <person name="Swigonova Z."/>
            <person name="Ramakrishna W."/>
            <person name="Linton E."/>
            <person name="Llaca V."/>
            <person name="Tanyolac B."/>
            <person name="Park Y.J."/>
            <person name="Jeong O.Y."/>
            <person name="Bennetzen J.L."/>
            <person name="Messing J."/>
        </authorList>
    </citation>
    <scope>NUCLEOTIDE SEQUENCE</scope>
</reference>
<proteinExistence type="predicted"/>
<reference evidence="3" key="2">
    <citation type="journal article" date="2004" name="Proc. Natl. Acad. Sci. U.S.A.">
        <title>Pattern of diversity in the genomic region near the maize domestication gene tb1.</title>
        <authorList>
            <person name="Clark R.M."/>
            <person name="Linton E."/>
            <person name="Messing J."/>
            <person name="Doebley J.F."/>
        </authorList>
    </citation>
    <scope>NUCLEOTIDE SEQUENCE</scope>
</reference>
<evidence type="ECO:0000259" key="2">
    <source>
        <dbReference type="Pfam" id="PF04195"/>
    </source>
</evidence>
<protein>
    <submittedName>
        <fullName evidence="3">Putative retrotransposon protein</fullName>
    </submittedName>
</protein>
<dbReference type="AlphaFoldDB" id="Q7XBD1"/>
<dbReference type="PANTHER" id="PTHR33026:SF7">
    <property type="entry name" value="OS03G0100275 PROTEIN"/>
    <property type="match status" value="1"/>
</dbReference>
<evidence type="ECO:0000256" key="1">
    <source>
        <dbReference type="SAM" id="MobiDB-lite"/>
    </source>
</evidence>
<feature type="domain" description="Transposase (putative) gypsy type" evidence="2">
    <location>
        <begin position="107"/>
        <end position="171"/>
    </location>
</feature>
<dbReference type="PANTHER" id="PTHR33026">
    <property type="entry name" value="OS06G0360600 PROTEIN"/>
    <property type="match status" value="1"/>
</dbReference>
<feature type="compositionally biased region" description="Acidic residues" evidence="1">
    <location>
        <begin position="38"/>
        <end position="55"/>
    </location>
</feature>
<gene>
    <name evidence="3" type="primary">Z013I05_17</name>
</gene>
<feature type="region of interest" description="Disordered" evidence="1">
    <location>
        <begin position="314"/>
        <end position="344"/>
    </location>
</feature>
<name>Q7XBD1_MAIZE</name>